<evidence type="ECO:0000256" key="11">
    <source>
        <dbReference type="PROSITE-ProRule" id="PRU01026"/>
    </source>
</evidence>
<feature type="binding site" evidence="11">
    <location>
        <position position="64"/>
    </location>
    <ligand>
        <name>S-adenosyl-L-methionine</name>
        <dbReference type="ChEBI" id="CHEBI:59789"/>
    </ligand>
</feature>
<name>A0A067RF29_ZOONE</name>
<keyword evidence="5 11" id="KW-0949">S-adenosyl-L-methionine</keyword>
<dbReference type="PANTHER" id="PTHR11727">
    <property type="entry name" value="DIMETHYLADENOSINE TRANSFERASE"/>
    <property type="match status" value="1"/>
</dbReference>
<feature type="domain" description="Ribosomal RNA adenine methylase transferase N-terminal" evidence="13">
    <location>
        <begin position="44"/>
        <end position="235"/>
    </location>
</feature>
<evidence type="ECO:0000256" key="7">
    <source>
        <dbReference type="ARBA" id="ARBA00022946"/>
    </source>
</evidence>
<evidence type="ECO:0000256" key="3">
    <source>
        <dbReference type="ARBA" id="ARBA00022603"/>
    </source>
</evidence>
<keyword evidence="6 11" id="KW-0694">RNA-binding</keyword>
<feature type="binding site" evidence="11">
    <location>
        <position position="37"/>
    </location>
    <ligand>
        <name>S-adenosyl-L-methionine</name>
        <dbReference type="ChEBI" id="CHEBI:59789"/>
    </ligand>
</feature>
<protein>
    <recommendedName>
        <fullName evidence="12">rRNA adenine N(6)-methyltransferase</fullName>
        <ecNumber evidence="12">2.1.1.-</ecNumber>
    </recommendedName>
</protein>
<dbReference type="PROSITE" id="PS51689">
    <property type="entry name" value="SAM_RNA_A_N6_MT"/>
    <property type="match status" value="1"/>
</dbReference>
<evidence type="ECO:0000256" key="9">
    <source>
        <dbReference type="ARBA" id="ARBA00023128"/>
    </source>
</evidence>
<dbReference type="GO" id="GO:0000179">
    <property type="term" value="F:rRNA (adenine-N6,N6-)-dimethyltransferase activity"/>
    <property type="evidence" value="ECO:0007669"/>
    <property type="project" value="UniProtKB-UniRule"/>
</dbReference>
<dbReference type="InParanoid" id="A0A067RF29"/>
<feature type="binding site" evidence="11">
    <location>
        <position position="142"/>
    </location>
    <ligand>
        <name>S-adenosyl-L-methionine</name>
        <dbReference type="ChEBI" id="CHEBI:59789"/>
    </ligand>
</feature>
<feature type="binding site" evidence="11">
    <location>
        <position position="39"/>
    </location>
    <ligand>
        <name>S-adenosyl-L-methionine</name>
        <dbReference type="ChEBI" id="CHEBI:59789"/>
    </ligand>
</feature>
<proteinExistence type="inferred from homology"/>
<dbReference type="CDD" id="cd02440">
    <property type="entry name" value="AdoMet_MTases"/>
    <property type="match status" value="1"/>
</dbReference>
<dbReference type="FunFam" id="3.40.50.150:FF:000109">
    <property type="entry name" value="rRNA adenine N(6)-methyltransferase"/>
    <property type="match status" value="1"/>
</dbReference>
<evidence type="ECO:0000256" key="12">
    <source>
        <dbReference type="RuleBase" id="RU362106"/>
    </source>
</evidence>
<organism evidence="14 15">
    <name type="scientific">Zootermopsis nevadensis</name>
    <name type="common">Dampwood termite</name>
    <dbReference type="NCBI Taxonomy" id="136037"/>
    <lineage>
        <taxon>Eukaryota</taxon>
        <taxon>Metazoa</taxon>
        <taxon>Ecdysozoa</taxon>
        <taxon>Arthropoda</taxon>
        <taxon>Hexapoda</taxon>
        <taxon>Insecta</taxon>
        <taxon>Pterygota</taxon>
        <taxon>Neoptera</taxon>
        <taxon>Polyneoptera</taxon>
        <taxon>Dictyoptera</taxon>
        <taxon>Blattodea</taxon>
        <taxon>Blattoidea</taxon>
        <taxon>Termitoidae</taxon>
        <taxon>Termopsidae</taxon>
        <taxon>Zootermopsis</taxon>
    </lineage>
</organism>
<comment type="subcellular location">
    <subcellularLocation>
        <location evidence="1">Mitochondrion</location>
    </subcellularLocation>
</comment>
<dbReference type="GO" id="GO:0006391">
    <property type="term" value="P:transcription initiation at mitochondrial promoter"/>
    <property type="evidence" value="ECO:0007669"/>
    <property type="project" value="TreeGrafter"/>
</dbReference>
<dbReference type="Gene3D" id="3.40.50.150">
    <property type="entry name" value="Vaccinia Virus protein VP39"/>
    <property type="match status" value="1"/>
</dbReference>
<evidence type="ECO:0000256" key="8">
    <source>
        <dbReference type="ARBA" id="ARBA00023015"/>
    </source>
</evidence>
<keyword evidence="2 12" id="KW-0698">rRNA processing</keyword>
<dbReference type="InterPro" id="IPR020598">
    <property type="entry name" value="rRNA_Ade_methylase_Trfase_N"/>
</dbReference>
<sequence>MTIARSVQETMRLPPLPTIRDILKLYRLQALRQLSQNFLLDQRLTDKIVKAAGNISNSEVCEVGPGPGGITRSILNKGPSKLIVIEKDKRFAPALDLLVESSHQRMQVILGDVMNFDMSKMFSEDKRRDWEDRPPHIHIIGNLPFSVSTPLIIRWLQAMSERQNAWSYGRTRLTLTFQKEVGERMVADIMSEQRCRLSVMCQNWCTVKHKFIIPGKAFVPKPEVDVSVVHFTPRIQPQIPLPFKLIEKVVRNIFGFRQKYSIRGAEKLFPVPVRQKLGTEMYHLAEIDPTTRPFQLTVEEFGRLCHAYCKICDQDPRLHKYNHRAAREEREDFDSLYEEEQALLETVSQTNM</sequence>
<accession>A0A067RF29</accession>
<evidence type="ECO:0000256" key="2">
    <source>
        <dbReference type="ARBA" id="ARBA00022552"/>
    </source>
</evidence>
<keyword evidence="15" id="KW-1185">Reference proteome</keyword>
<keyword evidence="8" id="KW-0805">Transcription regulation</keyword>
<dbReference type="SUPFAM" id="SSF53335">
    <property type="entry name" value="S-adenosyl-L-methionine-dependent methyltransferases"/>
    <property type="match status" value="1"/>
</dbReference>
<dbReference type="InterPro" id="IPR023165">
    <property type="entry name" value="rRNA_Ade_diMease-like_C"/>
</dbReference>
<dbReference type="STRING" id="136037.A0A067RF29"/>
<gene>
    <name evidence="14" type="ORF">L798_08488</name>
</gene>
<dbReference type="eggNOG" id="KOG0821">
    <property type="taxonomic scope" value="Eukaryota"/>
</dbReference>
<evidence type="ECO:0000256" key="5">
    <source>
        <dbReference type="ARBA" id="ARBA00022691"/>
    </source>
</evidence>
<keyword evidence="3 11" id="KW-0489">Methyltransferase</keyword>
<dbReference type="OrthoDB" id="16079at2759"/>
<dbReference type="Proteomes" id="UP000027135">
    <property type="component" value="Unassembled WGS sequence"/>
</dbReference>
<dbReference type="GO" id="GO:0003723">
    <property type="term" value="F:RNA binding"/>
    <property type="evidence" value="ECO:0007669"/>
    <property type="project" value="UniProtKB-UniRule"/>
</dbReference>
<evidence type="ECO:0000256" key="4">
    <source>
        <dbReference type="ARBA" id="ARBA00022679"/>
    </source>
</evidence>
<dbReference type="PANTHER" id="PTHR11727:SF17">
    <property type="entry name" value="DIMETHYLADENOSINE TRANSFERASE 1, MITOCHONDRIAL"/>
    <property type="match status" value="1"/>
</dbReference>
<dbReference type="OMA" id="RIEQPFK"/>
<dbReference type="Pfam" id="PF00398">
    <property type="entry name" value="RrnaAD"/>
    <property type="match status" value="1"/>
</dbReference>
<evidence type="ECO:0000313" key="14">
    <source>
        <dbReference type="EMBL" id="KDR17578.1"/>
    </source>
</evidence>
<evidence type="ECO:0000313" key="15">
    <source>
        <dbReference type="Proteomes" id="UP000027135"/>
    </source>
</evidence>
<dbReference type="FunFam" id="1.10.8.100:FF:000006">
    <property type="entry name" value="rRNA adenine N(6)-methyltransferase"/>
    <property type="match status" value="1"/>
</dbReference>
<dbReference type="FunCoup" id="A0A067RF29">
    <property type="interactions" value="368"/>
</dbReference>
<keyword evidence="10" id="KW-0804">Transcription</keyword>
<dbReference type="GO" id="GO:0034246">
    <property type="term" value="F:mitochondrial transcription factor activity"/>
    <property type="evidence" value="ECO:0007669"/>
    <property type="project" value="TreeGrafter"/>
</dbReference>
<dbReference type="AlphaFoldDB" id="A0A067RF29"/>
<feature type="binding site" evidence="11">
    <location>
        <position position="86"/>
    </location>
    <ligand>
        <name>S-adenosyl-L-methionine</name>
        <dbReference type="ChEBI" id="CHEBI:59789"/>
    </ligand>
</feature>
<evidence type="ECO:0000259" key="13">
    <source>
        <dbReference type="SMART" id="SM00650"/>
    </source>
</evidence>
<dbReference type="InterPro" id="IPR029063">
    <property type="entry name" value="SAM-dependent_MTases_sf"/>
</dbReference>
<feature type="binding site" evidence="11">
    <location>
        <position position="112"/>
    </location>
    <ligand>
        <name>S-adenosyl-L-methionine</name>
        <dbReference type="ChEBI" id="CHEBI:59789"/>
    </ligand>
</feature>
<dbReference type="EMBL" id="KK852729">
    <property type="protein sequence ID" value="KDR17578.1"/>
    <property type="molecule type" value="Genomic_DNA"/>
</dbReference>
<evidence type="ECO:0000256" key="10">
    <source>
        <dbReference type="ARBA" id="ARBA00023163"/>
    </source>
</evidence>
<keyword evidence="7" id="KW-0809">Transit peptide</keyword>
<reference evidence="14 15" key="1">
    <citation type="journal article" date="2014" name="Nat. Commun.">
        <title>Molecular traces of alternative social organization in a termite genome.</title>
        <authorList>
            <person name="Terrapon N."/>
            <person name="Li C."/>
            <person name="Robertson H.M."/>
            <person name="Ji L."/>
            <person name="Meng X."/>
            <person name="Booth W."/>
            <person name="Chen Z."/>
            <person name="Childers C.P."/>
            <person name="Glastad K.M."/>
            <person name="Gokhale K."/>
            <person name="Gowin J."/>
            <person name="Gronenberg W."/>
            <person name="Hermansen R.A."/>
            <person name="Hu H."/>
            <person name="Hunt B.G."/>
            <person name="Huylmans A.K."/>
            <person name="Khalil S.M."/>
            <person name="Mitchell R.D."/>
            <person name="Munoz-Torres M.C."/>
            <person name="Mustard J.A."/>
            <person name="Pan H."/>
            <person name="Reese J.T."/>
            <person name="Scharf M.E."/>
            <person name="Sun F."/>
            <person name="Vogel H."/>
            <person name="Xiao J."/>
            <person name="Yang W."/>
            <person name="Yang Z."/>
            <person name="Yang Z."/>
            <person name="Zhou J."/>
            <person name="Zhu J."/>
            <person name="Brent C.S."/>
            <person name="Elsik C.G."/>
            <person name="Goodisman M.A."/>
            <person name="Liberles D.A."/>
            <person name="Roe R.M."/>
            <person name="Vargo E.L."/>
            <person name="Vilcinskas A."/>
            <person name="Wang J."/>
            <person name="Bornberg-Bauer E."/>
            <person name="Korb J."/>
            <person name="Zhang G."/>
            <person name="Liebig J."/>
        </authorList>
    </citation>
    <scope>NUCLEOTIDE SEQUENCE [LARGE SCALE GENOMIC DNA]</scope>
    <source>
        <tissue evidence="14">Whole organism</tissue>
    </source>
</reference>
<keyword evidence="4 11" id="KW-0808">Transferase</keyword>
<dbReference type="SMART" id="SM00650">
    <property type="entry name" value="rADc"/>
    <property type="match status" value="1"/>
</dbReference>
<dbReference type="GO" id="GO:0005759">
    <property type="term" value="C:mitochondrial matrix"/>
    <property type="evidence" value="ECO:0007669"/>
    <property type="project" value="TreeGrafter"/>
</dbReference>
<evidence type="ECO:0000256" key="1">
    <source>
        <dbReference type="ARBA" id="ARBA00004173"/>
    </source>
</evidence>
<keyword evidence="9" id="KW-0496">Mitochondrion</keyword>
<evidence type="ECO:0000256" key="6">
    <source>
        <dbReference type="ARBA" id="ARBA00022884"/>
    </source>
</evidence>
<dbReference type="NCBIfam" id="TIGR00755">
    <property type="entry name" value="ksgA"/>
    <property type="match status" value="1"/>
</dbReference>
<comment type="similarity">
    <text evidence="11 12">Belongs to the class I-like SAM-binding methyltransferase superfamily. rRNA adenine N(6)-methyltransferase family.</text>
</comment>
<dbReference type="EC" id="2.1.1.-" evidence="12"/>
<dbReference type="InterPro" id="IPR001737">
    <property type="entry name" value="KsgA/Erm"/>
</dbReference>
<dbReference type="InterPro" id="IPR011530">
    <property type="entry name" value="rRNA_adenine_dimethylase"/>
</dbReference>
<dbReference type="Gene3D" id="1.10.8.100">
    <property type="entry name" value="Ribosomal RNA adenine dimethylase-like, domain 2"/>
    <property type="match status" value="1"/>
</dbReference>